<evidence type="ECO:0000313" key="1">
    <source>
        <dbReference type="EMBL" id="GFR20006.1"/>
    </source>
</evidence>
<keyword evidence="2" id="KW-1185">Reference proteome</keyword>
<accession>A0A8X6LR77</accession>
<dbReference type="Pfam" id="PF08284">
    <property type="entry name" value="RVP_2"/>
    <property type="match status" value="1"/>
</dbReference>
<comment type="caution">
    <text evidence="1">The sequence shown here is derived from an EMBL/GenBank/DDBJ whole genome shotgun (WGS) entry which is preliminary data.</text>
</comment>
<evidence type="ECO:0000313" key="2">
    <source>
        <dbReference type="Proteomes" id="UP000887116"/>
    </source>
</evidence>
<protein>
    <submittedName>
        <fullName evidence="1">Uncharacterized protein</fullName>
    </submittedName>
</protein>
<dbReference type="AlphaFoldDB" id="A0A8X6LR77"/>
<dbReference type="CDD" id="cd00303">
    <property type="entry name" value="retropepsin_like"/>
    <property type="match status" value="1"/>
</dbReference>
<dbReference type="SUPFAM" id="SSF50630">
    <property type="entry name" value="Acid proteases"/>
    <property type="match status" value="1"/>
</dbReference>
<dbReference type="EMBL" id="BMAO01027842">
    <property type="protein sequence ID" value="GFR20006.1"/>
    <property type="molecule type" value="Genomic_DNA"/>
</dbReference>
<dbReference type="Proteomes" id="UP000887116">
    <property type="component" value="Unassembled WGS sequence"/>
</dbReference>
<reference evidence="1" key="1">
    <citation type="submission" date="2020-07" db="EMBL/GenBank/DDBJ databases">
        <title>Multicomponent nature underlies the extraordinary mechanical properties of spider dragline silk.</title>
        <authorList>
            <person name="Kono N."/>
            <person name="Nakamura H."/>
            <person name="Mori M."/>
            <person name="Yoshida Y."/>
            <person name="Ohtoshi R."/>
            <person name="Malay A.D."/>
            <person name="Moran D.A.P."/>
            <person name="Tomita M."/>
            <person name="Numata K."/>
            <person name="Arakawa K."/>
        </authorList>
    </citation>
    <scope>NUCLEOTIDE SEQUENCE</scope>
</reference>
<dbReference type="OrthoDB" id="10056424at2759"/>
<sequence>MIGNQLERIDKPVRALVGSGDSFSVIFYKYRRFLKKALFSEAKSIMLNVADGSFARPTGKCILRVRISDRELPFEFLAMTHCSHDIILGWDFLAASQAVIDCGHSELHCWPP</sequence>
<proteinExistence type="predicted"/>
<dbReference type="InterPro" id="IPR021109">
    <property type="entry name" value="Peptidase_aspartic_dom_sf"/>
</dbReference>
<organism evidence="1 2">
    <name type="scientific">Trichonephila clavata</name>
    <name type="common">Joro spider</name>
    <name type="synonym">Nephila clavata</name>
    <dbReference type="NCBI Taxonomy" id="2740835"/>
    <lineage>
        <taxon>Eukaryota</taxon>
        <taxon>Metazoa</taxon>
        <taxon>Ecdysozoa</taxon>
        <taxon>Arthropoda</taxon>
        <taxon>Chelicerata</taxon>
        <taxon>Arachnida</taxon>
        <taxon>Araneae</taxon>
        <taxon>Araneomorphae</taxon>
        <taxon>Entelegynae</taxon>
        <taxon>Araneoidea</taxon>
        <taxon>Nephilidae</taxon>
        <taxon>Trichonephila</taxon>
    </lineage>
</organism>
<gene>
    <name evidence="1" type="primary">AVEN_258061_1</name>
    <name evidence="1" type="ORF">TNCT_229791</name>
</gene>
<dbReference type="Gene3D" id="2.40.70.10">
    <property type="entry name" value="Acid Proteases"/>
    <property type="match status" value="1"/>
</dbReference>
<name>A0A8X6LR77_TRICU</name>